<evidence type="ECO:0000313" key="4">
    <source>
        <dbReference type="Proteomes" id="UP001284601"/>
    </source>
</evidence>
<evidence type="ECO:0000313" key="3">
    <source>
        <dbReference type="EMBL" id="MDW5593115.1"/>
    </source>
</evidence>
<dbReference type="PANTHER" id="PTHR42850:SF2">
    <property type="entry name" value="BLL5683 PROTEIN"/>
    <property type="match status" value="1"/>
</dbReference>
<evidence type="ECO:0000259" key="2">
    <source>
        <dbReference type="Pfam" id="PF12850"/>
    </source>
</evidence>
<dbReference type="Gene3D" id="3.60.21.10">
    <property type="match status" value="1"/>
</dbReference>
<dbReference type="InterPro" id="IPR029052">
    <property type="entry name" value="Metallo-depent_PP-like"/>
</dbReference>
<comment type="similarity">
    <text evidence="1">Belongs to the metallophosphoesterase superfamily. YfcE family.</text>
</comment>
<proteinExistence type="inferred from homology"/>
<dbReference type="SUPFAM" id="SSF56300">
    <property type="entry name" value="Metallo-dependent phosphatases"/>
    <property type="match status" value="1"/>
</dbReference>
<comment type="caution">
    <text evidence="3">The sequence shown here is derived from an EMBL/GenBank/DDBJ whole genome shotgun (WGS) entry which is preliminary data.</text>
</comment>
<feature type="domain" description="Calcineurin-like phosphoesterase" evidence="2">
    <location>
        <begin position="1"/>
        <end position="206"/>
    </location>
</feature>
<protein>
    <submittedName>
        <fullName evidence="3">Metallophosphoesterase family protein</fullName>
    </submittedName>
</protein>
<evidence type="ECO:0000256" key="1">
    <source>
        <dbReference type="ARBA" id="ARBA00008950"/>
    </source>
</evidence>
<keyword evidence="4" id="KW-1185">Reference proteome</keyword>
<dbReference type="InterPro" id="IPR024654">
    <property type="entry name" value="Calcineurin-like_PHP_lpxH"/>
</dbReference>
<accession>A0ABU4HIN6</accession>
<dbReference type="Proteomes" id="UP001284601">
    <property type="component" value="Unassembled WGS sequence"/>
</dbReference>
<dbReference type="EMBL" id="JAWSTH010000003">
    <property type="protein sequence ID" value="MDW5593115.1"/>
    <property type="molecule type" value="Genomic_DNA"/>
</dbReference>
<dbReference type="PANTHER" id="PTHR42850">
    <property type="entry name" value="METALLOPHOSPHOESTERASE"/>
    <property type="match status" value="1"/>
</dbReference>
<dbReference type="Pfam" id="PF12850">
    <property type="entry name" value="Metallophos_2"/>
    <property type="match status" value="1"/>
</dbReference>
<reference evidence="4" key="1">
    <citation type="submission" date="2023-07" db="EMBL/GenBank/DDBJ databases">
        <title>Conexibacter stalactiti sp. nov., isolated from stalactites in a lava cave and emended description of the genus Conexibacter.</title>
        <authorList>
            <person name="Lee S.D."/>
        </authorList>
    </citation>
    <scope>NUCLEOTIDE SEQUENCE [LARGE SCALE GENOMIC DNA]</scope>
    <source>
        <strain evidence="4">KCTC 39840</strain>
    </source>
</reference>
<dbReference type="PIRSF" id="PIRSF000883">
    <property type="entry name" value="Pesterase_MJ0912"/>
    <property type="match status" value="1"/>
</dbReference>
<sequence>MRVAVVSDIHGNRQALEAVLDAVEAVTADELWCLGDLVGYGADPDACVALIRRYATVSLAGNHDLAVRGDIPLDEFSAGAALAARWTQETIAADALDYLRGLESQKLDEAVGLYHASPRDPVWEYVLSPLQAELCFDVLRHRVACIGHSHVALSYTRGAGRAATGEKRLDGDLLDLADGEWLLNPGSVGQPRDGDPRAGWLLLDTDAWTAAFHRTEYDVAAAAAAIRRERLPDSLADRLAHGQ</sequence>
<organism evidence="3 4">
    <name type="scientific">Conexibacter stalactiti</name>
    <dbReference type="NCBI Taxonomy" id="1940611"/>
    <lineage>
        <taxon>Bacteria</taxon>
        <taxon>Bacillati</taxon>
        <taxon>Actinomycetota</taxon>
        <taxon>Thermoleophilia</taxon>
        <taxon>Solirubrobacterales</taxon>
        <taxon>Conexibacteraceae</taxon>
        <taxon>Conexibacter</taxon>
    </lineage>
</organism>
<name>A0ABU4HIN6_9ACTN</name>
<dbReference type="RefSeq" id="WP_318595378.1">
    <property type="nucleotide sequence ID" value="NZ_JAWSTH010000003.1"/>
</dbReference>
<dbReference type="InterPro" id="IPR050126">
    <property type="entry name" value="Ap4A_hydrolase"/>
</dbReference>
<gene>
    <name evidence="3" type="ORF">R7226_02115</name>
</gene>
<dbReference type="CDD" id="cd00838">
    <property type="entry name" value="MPP_superfamily"/>
    <property type="match status" value="1"/>
</dbReference>
<dbReference type="InterPro" id="IPR011152">
    <property type="entry name" value="Pesterase_MJ0912"/>
</dbReference>